<feature type="binding site" evidence="7">
    <location>
        <position position="48"/>
    </location>
    <ligand>
        <name>ATP</name>
        <dbReference type="ChEBI" id="CHEBI:30616"/>
    </ligand>
</feature>
<dbReference type="PROSITE" id="PS00108">
    <property type="entry name" value="PROTEIN_KINASE_ST"/>
    <property type="match status" value="1"/>
</dbReference>
<evidence type="ECO:0000256" key="7">
    <source>
        <dbReference type="PROSITE-ProRule" id="PRU10141"/>
    </source>
</evidence>
<dbReference type="AlphaFoldDB" id="A0A150SKL8"/>
<feature type="domain" description="Guanylate cyclase" evidence="10">
    <location>
        <begin position="456"/>
        <end position="586"/>
    </location>
</feature>
<dbReference type="Pfam" id="PF00211">
    <property type="entry name" value="Guanylate_cyc"/>
    <property type="match status" value="1"/>
</dbReference>
<dbReference type="InterPro" id="IPR008271">
    <property type="entry name" value="Ser/Thr_kinase_AS"/>
</dbReference>
<evidence type="ECO:0000256" key="1">
    <source>
        <dbReference type="ARBA" id="ARBA00004167"/>
    </source>
</evidence>
<dbReference type="InterPro" id="IPR001054">
    <property type="entry name" value="A/G_cyclase"/>
</dbReference>
<evidence type="ECO:0000313" key="11">
    <source>
        <dbReference type="EMBL" id="KYF93015.1"/>
    </source>
</evidence>
<dbReference type="PROSITE" id="PS00107">
    <property type="entry name" value="PROTEIN_KINASE_ATP"/>
    <property type="match status" value="1"/>
</dbReference>
<dbReference type="SUPFAM" id="SSF52172">
    <property type="entry name" value="CheY-like"/>
    <property type="match status" value="1"/>
</dbReference>
<accession>A0A150SKL8</accession>
<keyword evidence="11" id="KW-0723">Serine/threonine-protein kinase</keyword>
<evidence type="ECO:0000256" key="6">
    <source>
        <dbReference type="PROSITE-ProRule" id="PRU00169"/>
    </source>
</evidence>
<proteinExistence type="predicted"/>
<keyword evidence="5 7" id="KW-0067">ATP-binding</keyword>
<evidence type="ECO:0000256" key="2">
    <source>
        <dbReference type="ARBA" id="ARBA00022679"/>
    </source>
</evidence>
<feature type="modified residue" description="4-aspartylphosphate" evidence="6">
    <location>
        <position position="343"/>
    </location>
</feature>
<evidence type="ECO:0000256" key="3">
    <source>
        <dbReference type="ARBA" id="ARBA00022741"/>
    </source>
</evidence>
<gene>
    <name evidence="11" type="ORF">BE17_25195</name>
</gene>
<dbReference type="Proteomes" id="UP000075635">
    <property type="component" value="Unassembled WGS sequence"/>
</dbReference>
<dbReference type="GO" id="GO:0004016">
    <property type="term" value="F:adenylate cyclase activity"/>
    <property type="evidence" value="ECO:0007669"/>
    <property type="project" value="UniProtKB-ARBA"/>
</dbReference>
<dbReference type="SMART" id="SM00220">
    <property type="entry name" value="S_TKc"/>
    <property type="match status" value="1"/>
</dbReference>
<evidence type="ECO:0000259" key="8">
    <source>
        <dbReference type="PROSITE" id="PS50011"/>
    </source>
</evidence>
<dbReference type="CDD" id="cd07302">
    <property type="entry name" value="CHD"/>
    <property type="match status" value="1"/>
</dbReference>
<dbReference type="PROSITE" id="PS50125">
    <property type="entry name" value="GUANYLATE_CYCLASE_2"/>
    <property type="match status" value="1"/>
</dbReference>
<evidence type="ECO:0000256" key="5">
    <source>
        <dbReference type="ARBA" id="ARBA00022840"/>
    </source>
</evidence>
<dbReference type="Gene3D" id="3.30.70.1230">
    <property type="entry name" value="Nucleotide cyclase"/>
    <property type="match status" value="1"/>
</dbReference>
<dbReference type="SMART" id="SM00044">
    <property type="entry name" value="CYCc"/>
    <property type="match status" value="1"/>
</dbReference>
<dbReference type="Gene3D" id="1.10.510.10">
    <property type="entry name" value="Transferase(Phosphotransferase) domain 1"/>
    <property type="match status" value="1"/>
</dbReference>
<dbReference type="SUPFAM" id="SSF55073">
    <property type="entry name" value="Nucleotide cyclase"/>
    <property type="match status" value="1"/>
</dbReference>
<dbReference type="Pfam" id="PF00069">
    <property type="entry name" value="Pkinase"/>
    <property type="match status" value="1"/>
</dbReference>
<dbReference type="InterPro" id="IPR017441">
    <property type="entry name" value="Protein_kinase_ATP_BS"/>
</dbReference>
<dbReference type="GO" id="GO:0005524">
    <property type="term" value="F:ATP binding"/>
    <property type="evidence" value="ECO:0007669"/>
    <property type="project" value="UniProtKB-UniRule"/>
</dbReference>
<dbReference type="SUPFAM" id="SSF56112">
    <property type="entry name" value="Protein kinase-like (PK-like)"/>
    <property type="match status" value="1"/>
</dbReference>
<comment type="caution">
    <text evidence="11">The sequence shown here is derived from an EMBL/GenBank/DDBJ whole genome shotgun (WGS) entry which is preliminary data.</text>
</comment>
<protein>
    <submittedName>
        <fullName evidence="11">Serine/threonine protein kinase</fullName>
    </submittedName>
</protein>
<keyword evidence="4 11" id="KW-0418">Kinase</keyword>
<dbReference type="InterPro" id="IPR011009">
    <property type="entry name" value="Kinase-like_dom_sf"/>
</dbReference>
<evidence type="ECO:0000259" key="9">
    <source>
        <dbReference type="PROSITE" id="PS50110"/>
    </source>
</evidence>
<dbReference type="EMBL" id="JEMB01000852">
    <property type="protein sequence ID" value="KYF93015.1"/>
    <property type="molecule type" value="Genomic_DNA"/>
</dbReference>
<dbReference type="PANTHER" id="PTHR43289">
    <property type="entry name" value="MITOGEN-ACTIVATED PROTEIN KINASE KINASE KINASE 20-RELATED"/>
    <property type="match status" value="1"/>
</dbReference>
<keyword evidence="2" id="KW-0808">Transferase</keyword>
<dbReference type="CDD" id="cd17536">
    <property type="entry name" value="REC_YesN-like"/>
    <property type="match status" value="1"/>
</dbReference>
<dbReference type="GO" id="GO:0004674">
    <property type="term" value="F:protein serine/threonine kinase activity"/>
    <property type="evidence" value="ECO:0007669"/>
    <property type="project" value="UniProtKB-KW"/>
</dbReference>
<feature type="domain" description="Response regulatory" evidence="9">
    <location>
        <begin position="289"/>
        <end position="408"/>
    </location>
</feature>
<name>A0A150SKL8_SORCE</name>
<reference evidence="11 12" key="1">
    <citation type="submission" date="2014-02" db="EMBL/GenBank/DDBJ databases">
        <title>The small core and large imbalanced accessory genome model reveals a collaborative survival strategy of Sorangium cellulosum strains in nature.</title>
        <authorList>
            <person name="Han K."/>
            <person name="Peng R."/>
            <person name="Blom J."/>
            <person name="Li Y.-Z."/>
        </authorList>
    </citation>
    <scope>NUCLEOTIDE SEQUENCE [LARGE SCALE GENOMIC DNA]</scope>
    <source>
        <strain evidence="11 12">So0011-07</strain>
    </source>
</reference>
<keyword evidence="6" id="KW-0597">Phosphoprotein</keyword>
<dbReference type="GO" id="GO:0016020">
    <property type="term" value="C:membrane"/>
    <property type="evidence" value="ECO:0007669"/>
    <property type="project" value="UniProtKB-SubCell"/>
</dbReference>
<evidence type="ECO:0000256" key="4">
    <source>
        <dbReference type="ARBA" id="ARBA00022777"/>
    </source>
</evidence>
<dbReference type="Gene3D" id="3.30.200.20">
    <property type="entry name" value="Phosphorylase Kinase, domain 1"/>
    <property type="match status" value="1"/>
</dbReference>
<dbReference type="InterPro" id="IPR029787">
    <property type="entry name" value="Nucleotide_cyclase"/>
</dbReference>
<dbReference type="CDD" id="cd14014">
    <property type="entry name" value="STKc_PknB_like"/>
    <property type="match status" value="1"/>
</dbReference>
<keyword evidence="3 7" id="KW-0547">Nucleotide-binding</keyword>
<sequence>MNAGLGNARVTERTIGGRYALRREIGRGGMGVVWEAFDQLLRRPVAIKLMMPENVVSFEARRGFEQEAMTVARLRNEHIVQVYDYGIDDGSPYIVMELLEGEDLESRLERARRLPAAAVLSLLGQISSGLDAASLAGIVHCDLKPENIFLARGASGETVKILDFGVGWRLFEEHDWPRARLGTPAYMSPEQIRGAVPHPLTDLWSLGVIVYRALTGRCPFVHERLPALFISICTDPFPPPSSLDAALLHGFDRFFERALAKDRTRRFQSARELCAAFAAACGAGSKLAKILVVDDEPDIQLLLDLHFRRSQSGAAYELVFAENGQVALDELRRHQDIDVVVTDLNMPVMDGLTLLEHIPEVNPLAKTIIVSAYGDMTSIRRAMNRGAFDFLCKPIDFDDLETTLEKTLRSVEQQRQKTQANQENDVLRKFTNAALVERLRALGPMGAAASEALDATVVFIDVFRFTQVVKERPPVEATRLLNANFEVIVPELLAQGGVVDKFVGDAAMAVFHGPEHLERALRACVAVREQMETMARRTGKDSPYAHGVCTGISTGSVLAAEVGSHACARLGYTVLGEAVNAASHLARAALPGEILVDDAVCRAARKGFTFEDAGARSILPGAESTTVYRVAGLEAMRPLLGDDPTVQYTLGPTQA</sequence>
<evidence type="ECO:0000259" key="10">
    <source>
        <dbReference type="PROSITE" id="PS50125"/>
    </source>
</evidence>
<dbReference type="PROSITE" id="PS50110">
    <property type="entry name" value="RESPONSE_REGULATORY"/>
    <property type="match status" value="1"/>
</dbReference>
<dbReference type="InterPro" id="IPR000719">
    <property type="entry name" value="Prot_kinase_dom"/>
</dbReference>
<evidence type="ECO:0000313" key="12">
    <source>
        <dbReference type="Proteomes" id="UP000075635"/>
    </source>
</evidence>
<dbReference type="Gene3D" id="3.40.50.2300">
    <property type="match status" value="1"/>
</dbReference>
<organism evidence="11 12">
    <name type="scientific">Sorangium cellulosum</name>
    <name type="common">Polyangium cellulosum</name>
    <dbReference type="NCBI Taxonomy" id="56"/>
    <lineage>
        <taxon>Bacteria</taxon>
        <taxon>Pseudomonadati</taxon>
        <taxon>Myxococcota</taxon>
        <taxon>Polyangia</taxon>
        <taxon>Polyangiales</taxon>
        <taxon>Polyangiaceae</taxon>
        <taxon>Sorangium</taxon>
    </lineage>
</organism>
<comment type="subcellular location">
    <subcellularLocation>
        <location evidence="1">Membrane</location>
        <topology evidence="1">Single-pass membrane protein</topology>
    </subcellularLocation>
</comment>
<dbReference type="InterPro" id="IPR011006">
    <property type="entry name" value="CheY-like_superfamily"/>
</dbReference>
<feature type="domain" description="Protein kinase" evidence="8">
    <location>
        <begin position="19"/>
        <end position="278"/>
    </location>
</feature>
<dbReference type="SMART" id="SM00448">
    <property type="entry name" value="REC"/>
    <property type="match status" value="1"/>
</dbReference>
<dbReference type="GO" id="GO:0009190">
    <property type="term" value="P:cyclic nucleotide biosynthetic process"/>
    <property type="evidence" value="ECO:0007669"/>
    <property type="project" value="InterPro"/>
</dbReference>
<dbReference type="PROSITE" id="PS50011">
    <property type="entry name" value="PROTEIN_KINASE_DOM"/>
    <property type="match status" value="1"/>
</dbReference>
<dbReference type="InterPro" id="IPR001789">
    <property type="entry name" value="Sig_transdc_resp-reg_receiver"/>
</dbReference>
<dbReference type="PANTHER" id="PTHR43289:SF6">
    <property type="entry name" value="SERINE_THREONINE-PROTEIN KINASE NEKL-3"/>
    <property type="match status" value="1"/>
</dbReference>
<dbReference type="Pfam" id="PF00072">
    <property type="entry name" value="Response_reg"/>
    <property type="match status" value="1"/>
</dbReference>
<dbReference type="GO" id="GO:0000160">
    <property type="term" value="P:phosphorelay signal transduction system"/>
    <property type="evidence" value="ECO:0007669"/>
    <property type="project" value="InterPro"/>
</dbReference>